<keyword evidence="3" id="KW-0449">Lipoprotein</keyword>
<dbReference type="EMBL" id="UAUF01000008">
    <property type="protein sequence ID" value="SPZ02955.1"/>
    <property type="molecule type" value="Genomic_DNA"/>
</dbReference>
<dbReference type="EMBL" id="JADMCD010000001">
    <property type="protein sequence ID" value="MBF8639690.1"/>
    <property type="molecule type" value="Genomic_DNA"/>
</dbReference>
<keyword evidence="1" id="KW-0732">Signal</keyword>
<dbReference type="RefSeq" id="WP_010797001.1">
    <property type="nucleotide sequence ID" value="NZ_CP053063.1"/>
</dbReference>
<dbReference type="InterPro" id="IPR037873">
    <property type="entry name" value="BamE-like"/>
</dbReference>
<evidence type="ECO:0000313" key="4">
    <source>
        <dbReference type="Proteomes" id="UP000250443"/>
    </source>
</evidence>
<accession>A0A2X2CSE4</accession>
<proteinExistence type="predicted"/>
<dbReference type="PROSITE" id="PS51257">
    <property type="entry name" value="PROKAR_LIPOPROTEIN"/>
    <property type="match status" value="1"/>
</dbReference>
<evidence type="ECO:0000256" key="1">
    <source>
        <dbReference type="ARBA" id="ARBA00022729"/>
    </source>
</evidence>
<dbReference type="Proteomes" id="UP000626180">
    <property type="component" value="Unassembled WGS sequence"/>
</dbReference>
<evidence type="ECO:0000313" key="3">
    <source>
        <dbReference type="EMBL" id="SPZ02955.1"/>
    </source>
</evidence>
<protein>
    <submittedName>
        <fullName evidence="3">Lipoprotein</fullName>
    </submittedName>
</protein>
<gene>
    <name evidence="2" type="ORF">IRZ65_03190</name>
    <name evidence="3" type="ORF">NCTC11842_00925</name>
</gene>
<evidence type="ECO:0000313" key="5">
    <source>
        <dbReference type="Proteomes" id="UP000626180"/>
    </source>
</evidence>
<dbReference type="Gene3D" id="3.30.1450.10">
    <property type="match status" value="1"/>
</dbReference>
<reference evidence="3 4" key="1">
    <citation type="submission" date="2018-06" db="EMBL/GenBank/DDBJ databases">
        <authorList>
            <consortium name="Pathogen Informatics"/>
            <person name="Doyle S."/>
        </authorList>
    </citation>
    <scope>NUCLEOTIDE SEQUENCE [LARGE SCALE GENOMIC DNA]</scope>
    <source>
        <strain evidence="3 4">NCTC11842</strain>
    </source>
</reference>
<dbReference type="AlphaFoldDB" id="A0A2X2CSE4"/>
<keyword evidence="5" id="KW-1185">Reference proteome</keyword>
<dbReference type="Proteomes" id="UP000250443">
    <property type="component" value="Unassembled WGS sequence"/>
</dbReference>
<name>A0A2X2CSE4_PSELU</name>
<sequence>MKFRVFVVMLSCLWLISCSKINQENYNRLKAGQTKAEVEELLGKPTECSGALGLSSCTWGDQSSAFISVQYVNDKVVMYAGQGLR</sequence>
<organism evidence="3 4">
    <name type="scientific">Pseudomonas luteola</name>
    <dbReference type="NCBI Taxonomy" id="47886"/>
    <lineage>
        <taxon>Bacteria</taxon>
        <taxon>Pseudomonadati</taxon>
        <taxon>Pseudomonadota</taxon>
        <taxon>Gammaproteobacteria</taxon>
        <taxon>Pseudomonadales</taxon>
        <taxon>Pseudomonadaceae</taxon>
        <taxon>Pseudomonas</taxon>
    </lineage>
</organism>
<reference evidence="2 5" key="2">
    <citation type="submission" date="2020-10" db="EMBL/GenBank/DDBJ databases">
        <title>Genome sequences of Pseudomonas isolates.</title>
        <authorList>
            <person name="Wessels L."/>
            <person name="Reich F."/>
            <person name="Hammerl J."/>
        </authorList>
    </citation>
    <scope>NUCLEOTIDE SEQUENCE [LARGE SCALE GENOMIC DNA]</scope>
    <source>
        <strain evidence="2 5">20-MO00624-0</strain>
    </source>
</reference>
<evidence type="ECO:0000313" key="2">
    <source>
        <dbReference type="EMBL" id="MBF8639690.1"/>
    </source>
</evidence>